<dbReference type="Pfam" id="PF00440">
    <property type="entry name" value="TetR_N"/>
    <property type="match status" value="1"/>
</dbReference>
<dbReference type="RefSeq" id="WP_147646714.1">
    <property type="nucleotide sequence ID" value="NZ_CP042806.1"/>
</dbReference>
<evidence type="ECO:0000256" key="4">
    <source>
        <dbReference type="PROSITE-ProRule" id="PRU00335"/>
    </source>
</evidence>
<dbReference type="SUPFAM" id="SSF46689">
    <property type="entry name" value="Homeodomain-like"/>
    <property type="match status" value="1"/>
</dbReference>
<evidence type="ECO:0000313" key="7">
    <source>
        <dbReference type="Proteomes" id="UP000321820"/>
    </source>
</evidence>
<accession>A0A5B9E5G3</accession>
<dbReference type="KEGG" id="talb:FTW19_05570"/>
<dbReference type="PROSITE" id="PS50977">
    <property type="entry name" value="HTH_TETR_2"/>
    <property type="match status" value="1"/>
</dbReference>
<evidence type="ECO:0000256" key="1">
    <source>
        <dbReference type="ARBA" id="ARBA00023015"/>
    </source>
</evidence>
<keyword evidence="3" id="KW-0804">Transcription</keyword>
<dbReference type="EMBL" id="CP042806">
    <property type="protein sequence ID" value="QEE27523.1"/>
    <property type="molecule type" value="Genomic_DNA"/>
</dbReference>
<dbReference type="Proteomes" id="UP000321820">
    <property type="component" value="Chromosome"/>
</dbReference>
<dbReference type="InterPro" id="IPR001647">
    <property type="entry name" value="HTH_TetR"/>
</dbReference>
<gene>
    <name evidence="6" type="ORF">FTW19_05570</name>
</gene>
<dbReference type="GO" id="GO:0003677">
    <property type="term" value="F:DNA binding"/>
    <property type="evidence" value="ECO:0007669"/>
    <property type="project" value="UniProtKB-UniRule"/>
</dbReference>
<evidence type="ECO:0000259" key="5">
    <source>
        <dbReference type="PROSITE" id="PS50977"/>
    </source>
</evidence>
<evidence type="ECO:0000256" key="2">
    <source>
        <dbReference type="ARBA" id="ARBA00023125"/>
    </source>
</evidence>
<sequence length="204" mass="22827">MSQRGRPKTFDRETALDAAMLLFWNRGFEQTSVDDLAGAMGIQTSSLYSSFGDKETLFLDAVNHYRTGRGSVFDAAVMEGKTAKEGFENLFRVTAAELTRKDQPSGCMLCLALPTCSPKYDHLQQELDRLRALSDMVLLKRLEKAVRDKEIPKSTDLRLLVSFFRTTLLGMSLQARAGASKETLLKIGKLALQIWPGKQSSRDR</sequence>
<dbReference type="Gene3D" id="1.10.357.10">
    <property type="entry name" value="Tetracycline Repressor, domain 2"/>
    <property type="match status" value="1"/>
</dbReference>
<dbReference type="SUPFAM" id="SSF48498">
    <property type="entry name" value="Tetracyclin repressor-like, C-terminal domain"/>
    <property type="match status" value="1"/>
</dbReference>
<organism evidence="6 7">
    <name type="scientific">Terriglobus albidus</name>
    <dbReference type="NCBI Taxonomy" id="1592106"/>
    <lineage>
        <taxon>Bacteria</taxon>
        <taxon>Pseudomonadati</taxon>
        <taxon>Acidobacteriota</taxon>
        <taxon>Terriglobia</taxon>
        <taxon>Terriglobales</taxon>
        <taxon>Acidobacteriaceae</taxon>
        <taxon>Terriglobus</taxon>
    </lineage>
</organism>
<dbReference type="PANTHER" id="PTHR47506">
    <property type="entry name" value="TRANSCRIPTIONAL REGULATORY PROTEIN"/>
    <property type="match status" value="1"/>
</dbReference>
<keyword evidence="2 4" id="KW-0238">DNA-binding</keyword>
<dbReference type="PANTHER" id="PTHR47506:SF1">
    <property type="entry name" value="HTH-TYPE TRANSCRIPTIONAL REGULATOR YJDC"/>
    <property type="match status" value="1"/>
</dbReference>
<evidence type="ECO:0000256" key="3">
    <source>
        <dbReference type="ARBA" id="ARBA00023163"/>
    </source>
</evidence>
<dbReference type="Gene3D" id="1.10.10.60">
    <property type="entry name" value="Homeodomain-like"/>
    <property type="match status" value="1"/>
</dbReference>
<feature type="DNA-binding region" description="H-T-H motif" evidence="4">
    <location>
        <begin position="32"/>
        <end position="51"/>
    </location>
</feature>
<reference evidence="6 7" key="1">
    <citation type="submission" date="2019-08" db="EMBL/GenBank/DDBJ databases">
        <title>Complete genome sequence of Terriglobus albidus strain ORNL.</title>
        <authorList>
            <person name="Podar M."/>
        </authorList>
    </citation>
    <scope>NUCLEOTIDE SEQUENCE [LARGE SCALE GENOMIC DNA]</scope>
    <source>
        <strain evidence="6 7">ORNL</strain>
    </source>
</reference>
<dbReference type="AlphaFoldDB" id="A0A5B9E5G3"/>
<evidence type="ECO:0000313" key="6">
    <source>
        <dbReference type="EMBL" id="QEE27523.1"/>
    </source>
</evidence>
<keyword evidence="7" id="KW-1185">Reference proteome</keyword>
<name>A0A5B9E5G3_9BACT</name>
<protein>
    <submittedName>
        <fullName evidence="6">TetR/AcrR family transcriptional regulator</fullName>
    </submittedName>
</protein>
<dbReference type="PRINTS" id="PR00455">
    <property type="entry name" value="HTHTETR"/>
</dbReference>
<dbReference type="InterPro" id="IPR036271">
    <property type="entry name" value="Tet_transcr_reg_TetR-rel_C_sf"/>
</dbReference>
<dbReference type="InterPro" id="IPR009057">
    <property type="entry name" value="Homeodomain-like_sf"/>
</dbReference>
<proteinExistence type="predicted"/>
<dbReference type="OrthoDB" id="9795242at2"/>
<keyword evidence="1" id="KW-0805">Transcription regulation</keyword>
<feature type="domain" description="HTH tetR-type" evidence="5">
    <location>
        <begin position="9"/>
        <end position="69"/>
    </location>
</feature>